<dbReference type="RefSeq" id="WP_074887126.1">
    <property type="nucleotide sequence ID" value="NZ_FOXO01000010.1"/>
</dbReference>
<dbReference type="OrthoDB" id="2003346at2"/>
<keyword evidence="1" id="KW-0732">Signal</keyword>
<gene>
    <name evidence="3" type="ORF">SAMN04487928_110120</name>
</gene>
<reference evidence="4" key="1">
    <citation type="submission" date="2016-10" db="EMBL/GenBank/DDBJ databases">
        <authorList>
            <person name="Varghese N."/>
            <person name="Submissions S."/>
        </authorList>
    </citation>
    <scope>NUCLEOTIDE SEQUENCE [LARGE SCALE GENOMIC DNA]</scope>
    <source>
        <strain evidence="4">P18</strain>
    </source>
</reference>
<evidence type="ECO:0000313" key="3">
    <source>
        <dbReference type="EMBL" id="SFP88268.1"/>
    </source>
</evidence>
<organism evidence="3 4">
    <name type="scientific">Butyrivibrio proteoclasticus</name>
    <dbReference type="NCBI Taxonomy" id="43305"/>
    <lineage>
        <taxon>Bacteria</taxon>
        <taxon>Bacillati</taxon>
        <taxon>Bacillota</taxon>
        <taxon>Clostridia</taxon>
        <taxon>Lachnospirales</taxon>
        <taxon>Lachnospiraceae</taxon>
        <taxon>Butyrivibrio</taxon>
    </lineage>
</organism>
<feature type="domain" description="DUF4214" evidence="2">
    <location>
        <begin position="705"/>
        <end position="769"/>
    </location>
</feature>
<dbReference type="InterPro" id="IPR038255">
    <property type="entry name" value="PBS_linker_sf"/>
</dbReference>
<dbReference type="Gene3D" id="2.60.120.380">
    <property type="match status" value="3"/>
</dbReference>
<dbReference type="InterPro" id="IPR025282">
    <property type="entry name" value="DUF4214"/>
</dbReference>
<dbReference type="EMBL" id="FOXO01000010">
    <property type="protein sequence ID" value="SFP88268.1"/>
    <property type="molecule type" value="Genomic_DNA"/>
</dbReference>
<dbReference type="Pfam" id="PF13946">
    <property type="entry name" value="DUF4214"/>
    <property type="match status" value="2"/>
</dbReference>
<protein>
    <recommendedName>
        <fullName evidence="2">DUF4214 domain-containing protein</fullName>
    </recommendedName>
</protein>
<evidence type="ECO:0000259" key="2">
    <source>
        <dbReference type="Pfam" id="PF13946"/>
    </source>
</evidence>
<name>A0A1I5TYZ9_9FIRM</name>
<dbReference type="Gene3D" id="1.10.3130.20">
    <property type="entry name" value="Phycobilisome linker domain"/>
    <property type="match status" value="2"/>
</dbReference>
<feature type="domain" description="DUF4214" evidence="2">
    <location>
        <begin position="574"/>
        <end position="639"/>
    </location>
</feature>
<accession>A0A1I5TYZ9</accession>
<proteinExistence type="predicted"/>
<evidence type="ECO:0000313" key="4">
    <source>
        <dbReference type="Proteomes" id="UP000182624"/>
    </source>
</evidence>
<keyword evidence="4" id="KW-1185">Reference proteome</keyword>
<sequence length="776" mass="84964">MKKKIICLIISMTLVMSQGITSFAIDNVGELIDSEIEIQEETALPNTESTEDTVNIVTDGAEKSQEAVAESSVEAASAEEASLAGGDASLTEASTEVLEAVTESSEIISAAEGISGDVIDTATGSTTELENKESEEKLKEIYEIEKYDDGVTSFEQESNGSKATANGITSGNWITGSLSASWDEDYYKITVDTKGYINLSFSNTFVDTSSNWSVLLLDDNHTYYRENIQGDNKKTVTSNNYGVSPGTYYIRVTMGSGQYSQIGTASYKVKVDFTPSDSWEYERNGDKDVANPIENGKEKAGCIDNSSDQDYYKLTVYEPGYINISFTNAFVDTSSGWRIVLVDDKRTYYESKIQGDNKGTVTSNNYGVASGTYYVRVEMGSGTYSQIGANTYKVKVDFTPSDSWEYESNGNKGVANPIESGKEKSGCLDNSGDMDYFKISVERDAYISVDFSNDYVNTSSNWKIKLIRDTSSYSNIFEKEVQGTNQGYTNIGKAAVSAGTYYVYVTMGSGSYSSIGAATYRIRVNVFYNDEQVKAFVTRLYETALGRSPEPAGLNDWTNKLMSGEAQAVNVVQGVLCSPEYINKGKSNGEVVNDCYQAMLGRAADSAGYNDWTGRLNNGMSVNAIFAGFVGSKEFANLCASYGIAPGTYQITEERDKNAGVTAFVSRLYTQALGRAYDVDGLNDWCGRINANPSRDNILNVSTNGFFHSQEFTNKNLNNTEFVKVLYRTFLGREYDDAGLADWVGQLDRGENTRDGVINGFANSQEFSNIMAQYGL</sequence>
<dbReference type="Proteomes" id="UP000182624">
    <property type="component" value="Unassembled WGS sequence"/>
</dbReference>
<feature type="signal peptide" evidence="1">
    <location>
        <begin position="1"/>
        <end position="24"/>
    </location>
</feature>
<evidence type="ECO:0000256" key="1">
    <source>
        <dbReference type="SAM" id="SignalP"/>
    </source>
</evidence>
<feature type="chain" id="PRO_5010304252" description="DUF4214 domain-containing protein" evidence="1">
    <location>
        <begin position="25"/>
        <end position="776"/>
    </location>
</feature>
<dbReference type="AlphaFoldDB" id="A0A1I5TYZ9"/>
<dbReference type="SUPFAM" id="SSF89260">
    <property type="entry name" value="Collagen-binding domain"/>
    <property type="match status" value="3"/>
</dbReference>